<reference evidence="2 3" key="1">
    <citation type="submission" date="2020-09" db="EMBL/GenBank/DDBJ databases">
        <title>Photobacterium sp. CAU 1568 isolated from sand of Sido Beach.</title>
        <authorList>
            <person name="Kim W."/>
        </authorList>
    </citation>
    <scope>NUCLEOTIDE SEQUENCE [LARGE SCALE GENOMIC DNA]</scope>
    <source>
        <strain evidence="2 3">CAU 1568</strain>
    </source>
</reference>
<keyword evidence="3" id="KW-1185">Reference proteome</keyword>
<dbReference type="Pfam" id="PF00550">
    <property type="entry name" value="PP-binding"/>
    <property type="match status" value="2"/>
</dbReference>
<dbReference type="Pfam" id="PF13193">
    <property type="entry name" value="AMP-binding_C"/>
    <property type="match status" value="1"/>
</dbReference>
<dbReference type="Gene3D" id="3.30.559.10">
    <property type="entry name" value="Chloramphenicol acetyltransferase-like domain"/>
    <property type="match status" value="2"/>
</dbReference>
<dbReference type="InterPro" id="IPR023213">
    <property type="entry name" value="CAT-like_dom_sf"/>
</dbReference>
<dbReference type="InterPro" id="IPR025110">
    <property type="entry name" value="AMP-bd_C"/>
</dbReference>
<dbReference type="InterPro" id="IPR009081">
    <property type="entry name" value="PP-bd_ACP"/>
</dbReference>
<dbReference type="CDD" id="cd19531">
    <property type="entry name" value="LCL_NRPS-like"/>
    <property type="match status" value="1"/>
</dbReference>
<dbReference type="PROSITE" id="PS50075">
    <property type="entry name" value="CARRIER"/>
    <property type="match status" value="2"/>
</dbReference>
<accession>A0ABR9BNV3</accession>
<dbReference type="SUPFAM" id="SSF47336">
    <property type="entry name" value="ACP-like"/>
    <property type="match status" value="2"/>
</dbReference>
<evidence type="ECO:0000259" key="1">
    <source>
        <dbReference type="PROSITE" id="PS50075"/>
    </source>
</evidence>
<dbReference type="InterPro" id="IPR036736">
    <property type="entry name" value="ACP-like_sf"/>
</dbReference>
<evidence type="ECO:0000313" key="2">
    <source>
        <dbReference type="EMBL" id="MBD8514254.1"/>
    </source>
</evidence>
<dbReference type="Gene3D" id="3.40.50.12780">
    <property type="entry name" value="N-terminal domain of ligase-like"/>
    <property type="match status" value="2"/>
</dbReference>
<evidence type="ECO:0000313" key="3">
    <source>
        <dbReference type="Proteomes" id="UP000649768"/>
    </source>
</evidence>
<dbReference type="Gene3D" id="3.30.559.30">
    <property type="entry name" value="Nonribosomal peptide synthetase, condensation domain"/>
    <property type="match status" value="2"/>
</dbReference>
<feature type="domain" description="Carrier" evidence="1">
    <location>
        <begin position="1063"/>
        <end position="1138"/>
    </location>
</feature>
<dbReference type="Proteomes" id="UP000649768">
    <property type="component" value="Unassembled WGS sequence"/>
</dbReference>
<gene>
    <name evidence="2" type="ORF">IFO68_16345</name>
</gene>
<comment type="caution">
    <text evidence="2">The sequence shown here is derived from an EMBL/GenBank/DDBJ whole genome shotgun (WGS) entry which is preliminary data.</text>
</comment>
<dbReference type="Gene3D" id="3.30.300.30">
    <property type="match status" value="2"/>
</dbReference>
<dbReference type="InterPro" id="IPR010071">
    <property type="entry name" value="AA_adenyl_dom"/>
</dbReference>
<dbReference type="InterPro" id="IPR001242">
    <property type="entry name" value="Condensation_dom"/>
</dbReference>
<sequence>MIELLKELTAQGIAIWADGADLELSFEEQISPQWVETLTNKKGDLVSWLNSQGITNKKAYQDLMVRVEFQSDPEEDSQHVQKNKIEAIFPATGLQQGFIYHSLRQPDDDAYQTQILIDYHLALDIKCYKQAWRYASLTYPALRIAFDWQESPVQIITSAASITDRHFTVLDLSHLTEAERGKSIQGLQSEDQRKRFDLSQPGLLRFTVIKQSEQHFTVMRTQHHAIADGWSGPVLLQEVHRIYQQLRLANFTEVKAETAYIDTQAYWRKMLPKAESYWKVEKERWKHTNDINVLLDKPIDLTAPCQIEQPALVTFRISGEAYQSLKAMCRQQGVTLNAAVQFGWHKVLQVYTRDEQTIVGTTVSGRDIPVSGIENSVGLFINTLPLSVDWESAETAGNVLQRLQKNIASLNTYSAVPLASLQGSEGKLFHSLFVFENYPVPALSHELCADSIETSFRFRDARIKNDVPLTLIAQEIEQKLLLTLYFNHSWISSEKAERLLAQVAVVLAQISENPAVEHQSISLLTKSDRENKITKINNALDDDAGYYSGTLHGLVDEVIQHAPEKIAVVCGDRQLSYCALDTQSTKLARHIRVSYFKRYGLSMPPETLVSLLLERNEDMIVAILAVLKAGGAYVPISPQAPEKRIAQLLTHTQAPLLLFSDESCLSVQNEFWKNIEQDIQCINLSQPIVIDDKYETEGYLPIVSPSNLSYVIYTSGTTGKPKGVMLEHRQALNTIQALHDVYDINSSHNRVTFFSDYTFDVSVSEIFNTLGWGGELHILQDRERKDIEALSCYLDEQDIHYAFLPPAILGLMPKRRYSSLRRIIFAGEPCDPVACRYWAENYSLYNYYGPTEAAIYATGGQVTPETLNVIGQAIKGGQCYILDPAGNLLPDGVPGELYLAGKGIARGYYDDPALTAEAFTSPIIEHPYIAKSELWYRTGDLVKRLDNGAIQYLGRVDRQIKLRGFRIELNEIESVLTSHESIDQAVVVLAEQSGNKYLIAYVVSAQTHNVKEPVLEHFLSERLPYYMLPARYITLTSIPLSLSGKVDRNALPTPDIKFENKRGPRTELEASLCRLWQNALGAECVGVDDDYFTLGGNSITAIKLQALVSRELGYHFSLDTLFRERTVSKLVKVLSSESFQPIISAGKSQVPVLSYAQERLYFIHELEQGNTSFHIPHLFHLSPQTDRKKLIRAFQTVALKHTVLLQGFEMTDLGAKSFLASGELPVTEEQVDQAGLRACVEHAIQQPFRLESEPPARLHSINVCGQYYLLVVFHHICFDGWSYDVLKQDVENVYHQHDTDNSQLQPAIVDYSDYARWQRGSLVGETGQQLERFWRTYLEGAETLNLPHDYKRPQKANYCGQNIPFTLSSTLVESVRERAQQLGVTLHTFLLSAFQLSLAKLTGQSDVVIGVPSDNRDHPQTQDMIGCFINVLPIRVSISAKQSIVSMVASVQKALLLAKKHQALPFERIVEVLNVPREAARHPVFQVMFSLQHASEDQQENGVLRSVKPEMLQALYSPAKYDVNLQLIDNGQSVQGTLNYASYLFEQETVCRIARIYQRVLQEMCDNPSRRTGDINTLTTEERQMLLSTWSSTPATACSHIPLHQQFEAQVSDTPDADAVTYQGKTITYSQLNSLANRLARKIRNCYEAQHKAPMQADTPVGLYIERGTDMVVAILATLKAGGAFVPLSTTMPPARIRHMVQDCTCSIVLTEPHLAHQFSDLLTGLVSPPVTLVVSGDNSLEALPDHNLNYAVKAQDLAYIMYTSGTTGEPKGVMLEHQAWWHLLAAVREKLGWEVKHVLSLTNYTFDIFGLELGLALVSGGHLVLSDIEHAHDELRSRHQEINFIQNTPSLWQRFLSEVSIDYPTSHIQVLCGGESSSGQLFSSLKRLFGQVFQVYGPTETCIWSTLSEADPLHQAVIGKPLSGERCYVLDVLGNPVPVGSQGELYIGGFGLARGYFNQTTLTNERFIRNPFLPGDMPEERIYKTGDLARWLPSGHLEFLGRNDDQIKIRGLRIELGEIQSALIGIDQIEQAAVILGSYQSRPMLLAYVVMKRHCQFERDSIEAMLSTKLPEYMLPASYSCVASLPVNSNGKLDIKCLPEPRFDDEITHVSPRTPIETQLCELWQQVLNRPKVGIFDNYFRIGGDSLQAARLVALCNQSFNSTLTIAEFFECKSVALLAERISHCQPRGIEQRHEADTHSTSTEIIGL</sequence>
<protein>
    <submittedName>
        <fullName evidence="2">Amino acid adenylation domain-containing protein</fullName>
    </submittedName>
</protein>
<dbReference type="NCBIfam" id="TIGR01733">
    <property type="entry name" value="AA-adenyl-dom"/>
    <property type="match status" value="2"/>
</dbReference>
<dbReference type="InterPro" id="IPR042099">
    <property type="entry name" value="ANL_N_sf"/>
</dbReference>
<feature type="domain" description="Carrier" evidence="1">
    <location>
        <begin position="2112"/>
        <end position="2187"/>
    </location>
</feature>
<dbReference type="RefSeq" id="WP_192016903.1">
    <property type="nucleotide sequence ID" value="NZ_JACYTP010000011.1"/>
</dbReference>
<dbReference type="Pfam" id="PF00668">
    <property type="entry name" value="Condensation"/>
    <property type="match status" value="2"/>
</dbReference>
<dbReference type="InterPro" id="IPR000873">
    <property type="entry name" value="AMP-dep_synth/lig_dom"/>
</dbReference>
<dbReference type="CDD" id="cd05930">
    <property type="entry name" value="A_NRPS"/>
    <property type="match status" value="2"/>
</dbReference>
<dbReference type="Pfam" id="PF00501">
    <property type="entry name" value="AMP-binding"/>
    <property type="match status" value="2"/>
</dbReference>
<proteinExistence type="predicted"/>
<dbReference type="InterPro" id="IPR020845">
    <property type="entry name" value="AMP-binding_CS"/>
</dbReference>
<dbReference type="PROSITE" id="PS00455">
    <property type="entry name" value="AMP_BINDING"/>
    <property type="match status" value="2"/>
</dbReference>
<dbReference type="Gene3D" id="1.10.1200.10">
    <property type="entry name" value="ACP-like"/>
    <property type="match status" value="2"/>
</dbReference>
<dbReference type="PANTHER" id="PTHR45527">
    <property type="entry name" value="NONRIBOSOMAL PEPTIDE SYNTHETASE"/>
    <property type="match status" value="1"/>
</dbReference>
<name>A0ABR9BNV3_9GAMM</name>
<dbReference type="SUPFAM" id="SSF52777">
    <property type="entry name" value="CoA-dependent acyltransferases"/>
    <property type="match status" value="4"/>
</dbReference>
<organism evidence="2 3">
    <name type="scientific">Photobacterium arenosum</name>
    <dbReference type="NCBI Taxonomy" id="2774143"/>
    <lineage>
        <taxon>Bacteria</taxon>
        <taxon>Pseudomonadati</taxon>
        <taxon>Pseudomonadota</taxon>
        <taxon>Gammaproteobacteria</taxon>
        <taxon>Vibrionales</taxon>
        <taxon>Vibrionaceae</taxon>
        <taxon>Photobacterium</taxon>
    </lineage>
</organism>
<dbReference type="PANTHER" id="PTHR45527:SF1">
    <property type="entry name" value="FATTY ACID SYNTHASE"/>
    <property type="match status" value="1"/>
</dbReference>
<dbReference type="SUPFAM" id="SSF56801">
    <property type="entry name" value="Acetyl-CoA synthetase-like"/>
    <property type="match status" value="2"/>
</dbReference>
<dbReference type="InterPro" id="IPR045851">
    <property type="entry name" value="AMP-bd_C_sf"/>
</dbReference>
<dbReference type="EMBL" id="JACYTP010000011">
    <property type="protein sequence ID" value="MBD8514254.1"/>
    <property type="molecule type" value="Genomic_DNA"/>
</dbReference>